<dbReference type="Gene3D" id="3.30.70.270">
    <property type="match status" value="1"/>
</dbReference>
<dbReference type="InterPro" id="IPR029151">
    <property type="entry name" value="Sensor-like_sf"/>
</dbReference>
<reference evidence="11" key="2">
    <citation type="submission" date="2013-07" db="EMBL/GenBank/DDBJ databases">
        <authorList>
            <person name="Morais-Silva F.O."/>
            <person name="Rezende A.M."/>
            <person name="Pimentel C."/>
            <person name="Resende D.M."/>
            <person name="Santos C.I."/>
            <person name="Clemente C."/>
            <person name="de Oliveira L.M."/>
            <person name="da Silva S.M."/>
            <person name="Costa D.A."/>
            <person name="Varela-Raposo A."/>
            <person name="Horacio E.C.A."/>
            <person name="Matos M."/>
            <person name="Flores O."/>
            <person name="Ruiz J.C."/>
            <person name="Rodrigues-Pousada C."/>
        </authorList>
    </citation>
    <scope>NUCLEOTIDE SEQUENCE [LARGE SCALE GENOMIC DNA]</scope>
    <source>
        <strain evidence="11">ATCC 19364 / DSM 1382 / NCIMB 9332 / VKM B-1759</strain>
    </source>
</reference>
<dbReference type="InterPro" id="IPR050469">
    <property type="entry name" value="Diguanylate_Cyclase"/>
</dbReference>
<evidence type="ECO:0000256" key="4">
    <source>
        <dbReference type="ARBA" id="ARBA00022692"/>
    </source>
</evidence>
<dbReference type="NCBIfam" id="TIGR00254">
    <property type="entry name" value="GGDEF"/>
    <property type="match status" value="1"/>
</dbReference>
<gene>
    <name evidence="10" type="ORF">DGI_1170</name>
</gene>
<feature type="transmembrane region" description="Helical" evidence="8">
    <location>
        <begin position="270"/>
        <end position="293"/>
    </location>
</feature>
<evidence type="ECO:0000259" key="9">
    <source>
        <dbReference type="PROSITE" id="PS50887"/>
    </source>
</evidence>
<dbReference type="InterPro" id="IPR029787">
    <property type="entry name" value="Nucleotide_cyclase"/>
</dbReference>
<evidence type="ECO:0000313" key="10">
    <source>
        <dbReference type="EMBL" id="AGW13031.1"/>
    </source>
</evidence>
<keyword evidence="6 8" id="KW-0472">Membrane</keyword>
<dbReference type="EMBL" id="CP006585">
    <property type="protein sequence ID" value="AGW13031.1"/>
    <property type="molecule type" value="Genomic_DNA"/>
</dbReference>
<reference evidence="10 11" key="1">
    <citation type="journal article" date="2013" name="J. Bacteriol.">
        <title>Roles of HynAB and Ech, the only two hydrogenases found in the model sulfate reducer Desulfovibrio gigas.</title>
        <authorList>
            <person name="Morais-Silva F.O."/>
            <person name="Santos C.I."/>
            <person name="Rodrigues R."/>
            <person name="Pereira I.A."/>
            <person name="Rodrigues-Pousada C."/>
        </authorList>
    </citation>
    <scope>NUCLEOTIDE SEQUENCE [LARGE SCALE GENOMIC DNA]</scope>
    <source>
        <strain evidence="11">ATCC 19364 / DSM 1382 / NCIMB 9332 / VKM B-1759</strain>
    </source>
</reference>
<dbReference type="HOGENOM" id="CLU_000445_134_4_7"/>
<dbReference type="SMART" id="SM00267">
    <property type="entry name" value="GGDEF"/>
    <property type="match status" value="1"/>
</dbReference>
<evidence type="ECO:0000313" key="11">
    <source>
        <dbReference type="Proteomes" id="UP000016587"/>
    </source>
</evidence>
<dbReference type="PANTHER" id="PTHR45138:SF9">
    <property type="entry name" value="DIGUANYLATE CYCLASE DGCM-RELATED"/>
    <property type="match status" value="1"/>
</dbReference>
<proteinExistence type="predicted"/>
<dbReference type="Pfam" id="PF00990">
    <property type="entry name" value="GGDEF"/>
    <property type="match status" value="1"/>
</dbReference>
<keyword evidence="11" id="KW-1185">Reference proteome</keyword>
<dbReference type="CDD" id="cd12914">
    <property type="entry name" value="PDC1_DGC_like"/>
    <property type="match status" value="1"/>
</dbReference>
<comment type="subcellular location">
    <subcellularLocation>
        <location evidence="1">Cell membrane</location>
        <topology evidence="1">Multi-pass membrane protein</topology>
    </subcellularLocation>
</comment>
<dbReference type="PANTHER" id="PTHR45138">
    <property type="entry name" value="REGULATORY COMPONENTS OF SENSORY TRANSDUCTION SYSTEM"/>
    <property type="match status" value="1"/>
</dbReference>
<dbReference type="SUPFAM" id="SSF55073">
    <property type="entry name" value="Nucleotide cyclase"/>
    <property type="match status" value="1"/>
</dbReference>
<keyword evidence="5 8" id="KW-1133">Transmembrane helix</keyword>
<sequence length="537" mass="58909">MRVLLQGNTIKSRLRLLSLALILLPPTLGLGFFAVYALSYLKDRAYETLHHVLEYDKGFIERWMEERQRDVAFLATLPVVERQDFPAMRHVFAQYAATHDDVTGVVFLDADGFNMVDTGSDKRINAKDRDYFRAGMQGRAFVSDILIGRTSGKPILIVSAPVAIAGEFKGVVMTPVRMTTVDALLRTLRVGRHGSVALLDSHGAWHVGQEDAQNATFFLKDDLQRALTKAGAVATTNARGEQALGAALALNNDTWVLAGQLPLSEVLTEYSAFLLTALAGGLLTLAVITPFLLRLIRSLERPMHQLAEMAKDMATGQFASVCPFPGTRETSLWEVRTLTEAFCRMQEMVGESMETLKRVAITDQLTGLFNRRHLLAEGARIVDVCLRGGAPCACIMADVDHFKRINDTWGHKVGDDALRQVADTLRYICRGSDIVARFGGEEFVVLAPNAGLAQGAELAERLRLAIADASLYVDDTRVPMTMSFGVAECLLESLDTVAAHGPGSIDLVLQDALRRADMALYRAKQTGRNRVVSDDEG</sequence>
<dbReference type="FunFam" id="3.30.70.270:FF:000001">
    <property type="entry name" value="Diguanylate cyclase domain protein"/>
    <property type="match status" value="1"/>
</dbReference>
<dbReference type="GO" id="GO:0005886">
    <property type="term" value="C:plasma membrane"/>
    <property type="evidence" value="ECO:0007669"/>
    <property type="project" value="UniProtKB-SubCell"/>
</dbReference>
<dbReference type="InterPro" id="IPR043128">
    <property type="entry name" value="Rev_trsase/Diguanyl_cyclase"/>
</dbReference>
<accession>T2GA78</accession>
<keyword evidence="4 8" id="KW-0812">Transmembrane</keyword>
<protein>
    <recommendedName>
        <fullName evidence="2">diguanylate cyclase</fullName>
        <ecNumber evidence="2">2.7.7.65</ecNumber>
    </recommendedName>
</protein>
<evidence type="ECO:0000256" key="7">
    <source>
        <dbReference type="ARBA" id="ARBA00034247"/>
    </source>
</evidence>
<dbReference type="GO" id="GO:0052621">
    <property type="term" value="F:diguanylate cyclase activity"/>
    <property type="evidence" value="ECO:0007669"/>
    <property type="project" value="UniProtKB-EC"/>
</dbReference>
<evidence type="ECO:0000256" key="6">
    <source>
        <dbReference type="ARBA" id="ARBA00023136"/>
    </source>
</evidence>
<feature type="domain" description="GGDEF" evidence="9">
    <location>
        <begin position="390"/>
        <end position="536"/>
    </location>
</feature>
<evidence type="ECO:0000256" key="1">
    <source>
        <dbReference type="ARBA" id="ARBA00004651"/>
    </source>
</evidence>
<dbReference type="KEGG" id="dgg:DGI_1170"/>
<organism evidence="10 11">
    <name type="scientific">Megalodesulfovibrio gigas (strain ATCC 19364 / DSM 1382 / NCIMB 9332 / VKM B-1759)</name>
    <name type="common">Desulfovibrio gigas</name>
    <dbReference type="NCBI Taxonomy" id="1121448"/>
    <lineage>
        <taxon>Bacteria</taxon>
        <taxon>Pseudomonadati</taxon>
        <taxon>Thermodesulfobacteriota</taxon>
        <taxon>Desulfovibrionia</taxon>
        <taxon>Desulfovibrionales</taxon>
        <taxon>Desulfovibrionaceae</taxon>
        <taxon>Megalodesulfovibrio</taxon>
    </lineage>
</organism>
<dbReference type="STRING" id="1121448.DGI_1170"/>
<dbReference type="PROSITE" id="PS50887">
    <property type="entry name" value="GGDEF"/>
    <property type="match status" value="1"/>
</dbReference>
<evidence type="ECO:0000256" key="8">
    <source>
        <dbReference type="SAM" id="Phobius"/>
    </source>
</evidence>
<dbReference type="eggNOG" id="COG3706">
    <property type="taxonomic scope" value="Bacteria"/>
</dbReference>
<dbReference type="InterPro" id="IPR033479">
    <property type="entry name" value="dCache_1"/>
</dbReference>
<dbReference type="GO" id="GO:0043709">
    <property type="term" value="P:cell adhesion involved in single-species biofilm formation"/>
    <property type="evidence" value="ECO:0007669"/>
    <property type="project" value="TreeGrafter"/>
</dbReference>
<dbReference type="AlphaFoldDB" id="T2GA78"/>
<name>T2GA78_MEGG1</name>
<dbReference type="Pfam" id="PF02743">
    <property type="entry name" value="dCache_1"/>
    <property type="match status" value="1"/>
</dbReference>
<dbReference type="GO" id="GO:1902201">
    <property type="term" value="P:negative regulation of bacterial-type flagellum-dependent cell motility"/>
    <property type="evidence" value="ECO:0007669"/>
    <property type="project" value="TreeGrafter"/>
</dbReference>
<dbReference type="CDD" id="cd01949">
    <property type="entry name" value="GGDEF"/>
    <property type="match status" value="1"/>
</dbReference>
<dbReference type="PATRIC" id="fig|1121448.10.peg.1166"/>
<keyword evidence="3" id="KW-1003">Cell membrane</keyword>
<comment type="catalytic activity">
    <reaction evidence="7">
        <text>2 GTP = 3',3'-c-di-GMP + 2 diphosphate</text>
        <dbReference type="Rhea" id="RHEA:24898"/>
        <dbReference type="ChEBI" id="CHEBI:33019"/>
        <dbReference type="ChEBI" id="CHEBI:37565"/>
        <dbReference type="ChEBI" id="CHEBI:58805"/>
        <dbReference type="EC" id="2.7.7.65"/>
    </reaction>
</comment>
<dbReference type="Proteomes" id="UP000016587">
    <property type="component" value="Chromosome"/>
</dbReference>
<dbReference type="EC" id="2.7.7.65" evidence="2"/>
<evidence type="ECO:0000256" key="5">
    <source>
        <dbReference type="ARBA" id="ARBA00022989"/>
    </source>
</evidence>
<evidence type="ECO:0000256" key="2">
    <source>
        <dbReference type="ARBA" id="ARBA00012528"/>
    </source>
</evidence>
<dbReference type="SUPFAM" id="SSF103190">
    <property type="entry name" value="Sensory domain-like"/>
    <property type="match status" value="1"/>
</dbReference>
<evidence type="ECO:0000256" key="3">
    <source>
        <dbReference type="ARBA" id="ARBA00022475"/>
    </source>
</evidence>
<dbReference type="Gene3D" id="6.10.340.10">
    <property type="match status" value="1"/>
</dbReference>
<dbReference type="InterPro" id="IPR000160">
    <property type="entry name" value="GGDEF_dom"/>
</dbReference>
<dbReference type="Gene3D" id="3.30.450.20">
    <property type="entry name" value="PAS domain"/>
    <property type="match status" value="1"/>
</dbReference>